<dbReference type="EMBL" id="AZBU02000009">
    <property type="protein sequence ID" value="TKR65188.1"/>
    <property type="molecule type" value="Genomic_DNA"/>
</dbReference>
<comment type="caution">
    <text evidence="1">The sequence shown here is derived from an EMBL/GenBank/DDBJ whole genome shotgun (WGS) entry which is preliminary data.</text>
</comment>
<organism evidence="1 2">
    <name type="scientific">Steinernema carpocapsae</name>
    <name type="common">Entomopathogenic nematode</name>
    <dbReference type="NCBI Taxonomy" id="34508"/>
    <lineage>
        <taxon>Eukaryota</taxon>
        <taxon>Metazoa</taxon>
        <taxon>Ecdysozoa</taxon>
        <taxon>Nematoda</taxon>
        <taxon>Chromadorea</taxon>
        <taxon>Rhabditida</taxon>
        <taxon>Tylenchina</taxon>
        <taxon>Panagrolaimomorpha</taxon>
        <taxon>Strongyloidoidea</taxon>
        <taxon>Steinernematidae</taxon>
        <taxon>Steinernema</taxon>
    </lineage>
</organism>
<reference evidence="1 2" key="2">
    <citation type="journal article" date="2019" name="G3 (Bethesda)">
        <title>Hybrid Assembly of the Genome of the Entomopathogenic Nematode Steinernema carpocapsae Identifies the X-Chromosome.</title>
        <authorList>
            <person name="Serra L."/>
            <person name="Macchietto M."/>
            <person name="Macias-Munoz A."/>
            <person name="McGill C.J."/>
            <person name="Rodriguez I.M."/>
            <person name="Rodriguez B."/>
            <person name="Murad R."/>
            <person name="Mortazavi A."/>
        </authorList>
    </citation>
    <scope>NUCLEOTIDE SEQUENCE [LARGE SCALE GENOMIC DNA]</scope>
    <source>
        <strain evidence="1 2">ALL</strain>
    </source>
</reference>
<name>A0A4U5M8C9_STECR</name>
<evidence type="ECO:0000313" key="1">
    <source>
        <dbReference type="EMBL" id="TKR65188.1"/>
    </source>
</evidence>
<reference evidence="1 2" key="1">
    <citation type="journal article" date="2015" name="Genome Biol.">
        <title>Comparative genomics of Steinernema reveals deeply conserved gene regulatory networks.</title>
        <authorList>
            <person name="Dillman A.R."/>
            <person name="Macchietto M."/>
            <person name="Porter C.F."/>
            <person name="Rogers A."/>
            <person name="Williams B."/>
            <person name="Antoshechkin I."/>
            <person name="Lee M.M."/>
            <person name="Goodwin Z."/>
            <person name="Lu X."/>
            <person name="Lewis E.E."/>
            <person name="Goodrich-Blair H."/>
            <person name="Stock S.P."/>
            <person name="Adams B.J."/>
            <person name="Sternberg P.W."/>
            <person name="Mortazavi A."/>
        </authorList>
    </citation>
    <scope>NUCLEOTIDE SEQUENCE [LARGE SCALE GENOMIC DNA]</scope>
    <source>
        <strain evidence="1 2">ALL</strain>
    </source>
</reference>
<keyword evidence="2" id="KW-1185">Reference proteome</keyword>
<accession>A0A4U5M8C9</accession>
<sequence>MKSPYSIFLHHGLGLRGTPSLLSTSRCHQNQNFNKLYHFSLIPELLLARQSSSDRFWRPMPWDKAQNCVGALFVHFKDCYATQEDFEEVFKREYEEEYERIMT</sequence>
<dbReference type="Proteomes" id="UP000298663">
    <property type="component" value="Unassembled WGS sequence"/>
</dbReference>
<protein>
    <submittedName>
        <fullName evidence="1">Uncharacterized protein</fullName>
    </submittedName>
</protein>
<dbReference type="AlphaFoldDB" id="A0A4U5M8C9"/>
<proteinExistence type="predicted"/>
<evidence type="ECO:0000313" key="2">
    <source>
        <dbReference type="Proteomes" id="UP000298663"/>
    </source>
</evidence>
<gene>
    <name evidence="1" type="ORF">L596_025629</name>
</gene>